<protein>
    <recommendedName>
        <fullName evidence="1">mRNA interferase</fullName>
        <ecNumber evidence="1">3.1.-.-</ecNumber>
    </recommendedName>
</protein>
<dbReference type="AlphaFoldDB" id="I4B254"/>
<evidence type="ECO:0000313" key="3">
    <source>
        <dbReference type="Proteomes" id="UP000006048"/>
    </source>
</evidence>
<keyword evidence="1" id="KW-0255">Endonuclease</keyword>
<dbReference type="Gene3D" id="2.30.30.110">
    <property type="match status" value="1"/>
</dbReference>
<dbReference type="PANTHER" id="PTHR33988:SF2">
    <property type="entry name" value="ENDORIBONUCLEASE MAZF"/>
    <property type="match status" value="1"/>
</dbReference>
<organism evidence="2 3">
    <name type="scientific">Turneriella parva (strain ATCC BAA-1111 / DSM 21527 / NCTC 11395 / H)</name>
    <name type="common">Leptospira parva</name>
    <dbReference type="NCBI Taxonomy" id="869212"/>
    <lineage>
        <taxon>Bacteria</taxon>
        <taxon>Pseudomonadati</taxon>
        <taxon>Spirochaetota</taxon>
        <taxon>Spirochaetia</taxon>
        <taxon>Leptospirales</taxon>
        <taxon>Leptospiraceae</taxon>
        <taxon>Turneriella</taxon>
    </lineage>
</organism>
<keyword evidence="1" id="KW-0540">Nuclease</keyword>
<dbReference type="InterPro" id="IPR011067">
    <property type="entry name" value="Plasmid_toxin/cell-grow_inhib"/>
</dbReference>
<dbReference type="EMBL" id="CP002959">
    <property type="protein sequence ID" value="AFM11361.1"/>
    <property type="molecule type" value="Genomic_DNA"/>
</dbReference>
<accession>I4B254</accession>
<dbReference type="STRING" id="869212.Turpa_0710"/>
<dbReference type="GO" id="GO:0006402">
    <property type="term" value="P:mRNA catabolic process"/>
    <property type="evidence" value="ECO:0007669"/>
    <property type="project" value="TreeGrafter"/>
</dbReference>
<dbReference type="GO" id="GO:0004521">
    <property type="term" value="F:RNA endonuclease activity"/>
    <property type="evidence" value="ECO:0007669"/>
    <property type="project" value="TreeGrafter"/>
</dbReference>
<dbReference type="OrthoDB" id="9808744at2"/>
<dbReference type="PIRSF" id="PIRSF033490">
    <property type="entry name" value="MazF"/>
    <property type="match status" value="1"/>
</dbReference>
<gene>
    <name evidence="2" type="ordered locus">Turpa_0710</name>
</gene>
<dbReference type="GO" id="GO:0003677">
    <property type="term" value="F:DNA binding"/>
    <property type="evidence" value="ECO:0007669"/>
    <property type="project" value="InterPro"/>
</dbReference>
<proteinExistence type="inferred from homology"/>
<name>I4B254_TURPD</name>
<comment type="similarity">
    <text evidence="1">Belongs to the PemK/MazF family.</text>
</comment>
<dbReference type="KEGG" id="tpx:Turpa_0710"/>
<evidence type="ECO:0000313" key="2">
    <source>
        <dbReference type="EMBL" id="AFM11361.1"/>
    </source>
</evidence>
<keyword evidence="1" id="KW-0378">Hydrolase</keyword>
<dbReference type="GO" id="GO:0016787">
    <property type="term" value="F:hydrolase activity"/>
    <property type="evidence" value="ECO:0007669"/>
    <property type="project" value="UniProtKB-KW"/>
</dbReference>
<dbReference type="InterPro" id="IPR003477">
    <property type="entry name" value="PemK-like"/>
</dbReference>
<dbReference type="RefSeq" id="WP_014801879.1">
    <property type="nucleotide sequence ID" value="NC_018020.1"/>
</dbReference>
<evidence type="ECO:0000256" key="1">
    <source>
        <dbReference type="PIRNR" id="PIRNR033490"/>
    </source>
</evidence>
<keyword evidence="3" id="KW-1185">Reference proteome</keyword>
<dbReference type="Pfam" id="PF02452">
    <property type="entry name" value="PemK_toxin"/>
    <property type="match status" value="1"/>
</dbReference>
<dbReference type="SUPFAM" id="SSF50118">
    <property type="entry name" value="Cell growth inhibitor/plasmid maintenance toxic component"/>
    <property type="match status" value="1"/>
</dbReference>
<sequence>MRIEKFGVYIADLNPRYGTEPGKKRPVVVVQTDLLNGVHPSTIVCPISTKVAPKAEILRVHIDLKPAGLKRASDILVDQVRSIDNRRFVEQRGVLSAKNQRQLLESLKILLLE</sequence>
<dbReference type="EC" id="3.1.-.-" evidence="1"/>
<dbReference type="PANTHER" id="PTHR33988">
    <property type="entry name" value="ENDORIBONUCLEASE MAZF-RELATED"/>
    <property type="match status" value="1"/>
</dbReference>
<dbReference type="GO" id="GO:0016075">
    <property type="term" value="P:rRNA catabolic process"/>
    <property type="evidence" value="ECO:0007669"/>
    <property type="project" value="TreeGrafter"/>
</dbReference>
<dbReference type="HOGENOM" id="CLU_121823_1_1_12"/>
<reference evidence="2 3" key="1">
    <citation type="submission" date="2012-06" db="EMBL/GenBank/DDBJ databases">
        <title>The complete chromosome of genome of Turneriella parva DSM 21527.</title>
        <authorList>
            <consortium name="US DOE Joint Genome Institute (JGI-PGF)"/>
            <person name="Lucas S."/>
            <person name="Han J."/>
            <person name="Lapidus A."/>
            <person name="Bruce D."/>
            <person name="Goodwin L."/>
            <person name="Pitluck S."/>
            <person name="Peters L."/>
            <person name="Kyrpides N."/>
            <person name="Mavromatis K."/>
            <person name="Ivanova N."/>
            <person name="Mikhailova N."/>
            <person name="Chertkov O."/>
            <person name="Detter J.C."/>
            <person name="Tapia R."/>
            <person name="Han C."/>
            <person name="Land M."/>
            <person name="Hauser L."/>
            <person name="Markowitz V."/>
            <person name="Cheng J.-F."/>
            <person name="Hugenholtz P."/>
            <person name="Woyke T."/>
            <person name="Wu D."/>
            <person name="Gronow S."/>
            <person name="Wellnitz S."/>
            <person name="Brambilla E."/>
            <person name="Klenk H.-P."/>
            <person name="Eisen J.A."/>
        </authorList>
    </citation>
    <scope>NUCLEOTIDE SEQUENCE [LARGE SCALE GENOMIC DNA]</scope>
    <source>
        <strain evidence="3">ATCC BAA-1111 / DSM 21527 / NCTC 11395 / H</strain>
    </source>
</reference>
<comment type="function">
    <text evidence="1">Toxic component of a type II toxin-antitoxin (TA) system.</text>
</comment>
<dbReference type="Proteomes" id="UP000006048">
    <property type="component" value="Chromosome"/>
</dbReference>